<accession>X1C8K8</accession>
<feature type="non-terminal residue" evidence="1">
    <location>
        <position position="1"/>
    </location>
</feature>
<proteinExistence type="predicted"/>
<feature type="non-terminal residue" evidence="1">
    <location>
        <position position="285"/>
    </location>
</feature>
<reference evidence="1" key="1">
    <citation type="journal article" date="2014" name="Front. Microbiol.">
        <title>High frequency of phylogenetically diverse reductive dehalogenase-homologous genes in deep subseafloor sedimentary metagenomes.</title>
        <authorList>
            <person name="Kawai M."/>
            <person name="Futagami T."/>
            <person name="Toyoda A."/>
            <person name="Takaki Y."/>
            <person name="Nishi S."/>
            <person name="Hori S."/>
            <person name="Arai W."/>
            <person name="Tsubouchi T."/>
            <person name="Morono Y."/>
            <person name="Uchiyama I."/>
            <person name="Ito T."/>
            <person name="Fujiyama A."/>
            <person name="Inagaki F."/>
            <person name="Takami H."/>
        </authorList>
    </citation>
    <scope>NUCLEOTIDE SEQUENCE</scope>
    <source>
        <strain evidence="1">Expedition CK06-06</strain>
    </source>
</reference>
<gene>
    <name evidence="1" type="ORF">S01H4_25167</name>
</gene>
<evidence type="ECO:0000313" key="1">
    <source>
        <dbReference type="EMBL" id="GAG89607.1"/>
    </source>
</evidence>
<protein>
    <recommendedName>
        <fullName evidence="2">Gingipain domain-containing protein</fullName>
    </recommendedName>
</protein>
<sequence>GTSKLISQNVEVDNYWYGTCRKIAVFFWASDIARQNMINKYVQDLENKGYRKFFLFKNTQDYQADLLKVANYVNSGDAVFFYLAGWAHTSDIGKEYLHQDIELNRFDLVITCDELKGWACPKSFRDFVDSHFDGSKVGVLVESGYSGLWVEYMKGGGYFVMSSSDKYSLSYYHHDDSKYFNGYITGLFSKGFFDAVESGSNAIDAFSIAKNVVNPTSHGKYQNPQLCDELEYVFFGTEEPPKIVIRSPIGDTIVYGKVLISAVVSSDVGIVGVLFYIDDGSSWRI</sequence>
<dbReference type="AlphaFoldDB" id="X1C8K8"/>
<evidence type="ECO:0008006" key="2">
    <source>
        <dbReference type="Google" id="ProtNLM"/>
    </source>
</evidence>
<organism evidence="1">
    <name type="scientific">marine sediment metagenome</name>
    <dbReference type="NCBI Taxonomy" id="412755"/>
    <lineage>
        <taxon>unclassified sequences</taxon>
        <taxon>metagenomes</taxon>
        <taxon>ecological metagenomes</taxon>
    </lineage>
</organism>
<comment type="caution">
    <text evidence="1">The sequence shown here is derived from an EMBL/GenBank/DDBJ whole genome shotgun (WGS) entry which is preliminary data.</text>
</comment>
<dbReference type="EMBL" id="BART01011937">
    <property type="protein sequence ID" value="GAG89607.1"/>
    <property type="molecule type" value="Genomic_DNA"/>
</dbReference>
<name>X1C8K8_9ZZZZ</name>